<sequence>MADRWGGGGRRLCRSPRGRTEWCASGGPLVPQRVRRSTDGRAIISAHATLCRSLTPERGISSRLLELGECVAPRSHPTARQVRLGTELRRLREAAGLKAREVAEFLNSTSAQISQMEAGIAGVSADRIRQLAAHYGCTDTALIDALTGMTGDRARGWWDKYRGVLPQVNLDVAEAEHHATFLREIVITQVPGLLQTPDYARAVFGYMRPELPESELTPRVEHRMRRRTVVQGDAPTPYETIVHEFALRIRVANRQVSRAQLGQILDQIEQGHVTVRVIPTDQDGFGGAGASMMYMGGRVPQLDTGFRDGAADTAFIDVEPQLSTLRTLFRKVEGATLDPTASREFIHRLSKEL</sequence>
<gene>
    <name evidence="2" type="ORF">STRTUCAR8_04588</name>
</gene>
<dbReference type="EMBL" id="AEJB01000465">
    <property type="protein sequence ID" value="ELP64245.1"/>
    <property type="molecule type" value="Genomic_DNA"/>
</dbReference>
<dbReference type="Gene3D" id="1.10.260.40">
    <property type="entry name" value="lambda repressor-like DNA-binding domains"/>
    <property type="match status" value="1"/>
</dbReference>
<accession>L7F0Y2</accession>
<dbReference type="Pfam" id="PF13560">
    <property type="entry name" value="HTH_31"/>
    <property type="match status" value="1"/>
</dbReference>
<dbReference type="CDD" id="cd00093">
    <property type="entry name" value="HTH_XRE"/>
    <property type="match status" value="1"/>
</dbReference>
<reference evidence="2 3" key="1">
    <citation type="journal article" date="2011" name="Plasmid">
        <title>Streptomyces turgidiscabies Car8 contains a modular pathogenicity island that shares virulence genes with other actinobacterial plant pathogens.</title>
        <authorList>
            <person name="Huguet-Tapia J.C."/>
            <person name="Badger J.H."/>
            <person name="Loria R."/>
            <person name="Pettis G.S."/>
        </authorList>
    </citation>
    <scope>NUCLEOTIDE SEQUENCE [LARGE SCALE GENOMIC DNA]</scope>
    <source>
        <strain evidence="2 3">Car8</strain>
    </source>
</reference>
<evidence type="ECO:0000259" key="1">
    <source>
        <dbReference type="PROSITE" id="PS50943"/>
    </source>
</evidence>
<dbReference type="SUPFAM" id="SSF47413">
    <property type="entry name" value="lambda repressor-like DNA-binding domains"/>
    <property type="match status" value="1"/>
</dbReference>
<protein>
    <submittedName>
        <fullName evidence="2">Toxin-antitoxin system, antitoxin component, Xre family</fullName>
    </submittedName>
</protein>
<dbReference type="InterPro" id="IPR010982">
    <property type="entry name" value="Lambda_DNA-bd_dom_sf"/>
</dbReference>
<proteinExistence type="predicted"/>
<dbReference type="GO" id="GO:0003677">
    <property type="term" value="F:DNA binding"/>
    <property type="evidence" value="ECO:0007669"/>
    <property type="project" value="InterPro"/>
</dbReference>
<keyword evidence="3" id="KW-1185">Reference proteome</keyword>
<dbReference type="SMART" id="SM00530">
    <property type="entry name" value="HTH_XRE"/>
    <property type="match status" value="1"/>
</dbReference>
<organism evidence="2 3">
    <name type="scientific">Streptomyces turgidiscabies (strain Car8)</name>
    <dbReference type="NCBI Taxonomy" id="698760"/>
    <lineage>
        <taxon>Bacteria</taxon>
        <taxon>Bacillati</taxon>
        <taxon>Actinomycetota</taxon>
        <taxon>Actinomycetes</taxon>
        <taxon>Kitasatosporales</taxon>
        <taxon>Streptomycetaceae</taxon>
        <taxon>Streptomyces</taxon>
    </lineage>
</organism>
<dbReference type="STRING" id="85558.T45_07276"/>
<feature type="domain" description="HTH cro/C1-type" evidence="1">
    <location>
        <begin position="88"/>
        <end position="142"/>
    </location>
</feature>
<comment type="caution">
    <text evidence="2">The sequence shown here is derived from an EMBL/GenBank/DDBJ whole genome shotgun (WGS) entry which is preliminary data.</text>
</comment>
<evidence type="ECO:0000313" key="3">
    <source>
        <dbReference type="Proteomes" id="UP000010931"/>
    </source>
</evidence>
<dbReference type="Pfam" id="PF19054">
    <property type="entry name" value="DUF5753"/>
    <property type="match status" value="1"/>
</dbReference>
<dbReference type="Proteomes" id="UP000010931">
    <property type="component" value="Unassembled WGS sequence"/>
</dbReference>
<dbReference type="InterPro" id="IPR001387">
    <property type="entry name" value="Cro/C1-type_HTH"/>
</dbReference>
<dbReference type="PROSITE" id="PS50943">
    <property type="entry name" value="HTH_CROC1"/>
    <property type="match status" value="1"/>
</dbReference>
<evidence type="ECO:0000313" key="2">
    <source>
        <dbReference type="EMBL" id="ELP64245.1"/>
    </source>
</evidence>
<name>L7F0Y2_STRT8</name>
<dbReference type="PATRIC" id="fig|698760.3.peg.6853"/>
<dbReference type="AlphaFoldDB" id="L7F0Y2"/>
<dbReference type="InterPro" id="IPR043917">
    <property type="entry name" value="DUF5753"/>
</dbReference>